<evidence type="ECO:0000313" key="1">
    <source>
        <dbReference type="EMBL" id="MED6117238.1"/>
    </source>
</evidence>
<dbReference type="EMBL" id="JASCZI010004914">
    <property type="protein sequence ID" value="MED6117238.1"/>
    <property type="molecule type" value="Genomic_DNA"/>
</dbReference>
<evidence type="ECO:0000313" key="2">
    <source>
        <dbReference type="Proteomes" id="UP001341840"/>
    </source>
</evidence>
<protein>
    <submittedName>
        <fullName evidence="1">Uncharacterized protein</fullName>
    </submittedName>
</protein>
<feature type="non-terminal residue" evidence="1">
    <location>
        <position position="1"/>
    </location>
</feature>
<keyword evidence="2" id="KW-1185">Reference proteome</keyword>
<accession>A0ABU6R094</accession>
<sequence>EIYHEHNGGDGTANGGLRWEKMRPEAVVAPVFERERELQKPLRRMGKKKVRRVFVIFFIFTDGQAVGNNIDEPNSNFPATIILPTASRRLSRRCNYRRLSRR</sequence>
<gene>
    <name evidence="1" type="ORF">PIB30_108157</name>
</gene>
<name>A0ABU6R094_9FABA</name>
<organism evidence="1 2">
    <name type="scientific">Stylosanthes scabra</name>
    <dbReference type="NCBI Taxonomy" id="79078"/>
    <lineage>
        <taxon>Eukaryota</taxon>
        <taxon>Viridiplantae</taxon>
        <taxon>Streptophyta</taxon>
        <taxon>Embryophyta</taxon>
        <taxon>Tracheophyta</taxon>
        <taxon>Spermatophyta</taxon>
        <taxon>Magnoliopsida</taxon>
        <taxon>eudicotyledons</taxon>
        <taxon>Gunneridae</taxon>
        <taxon>Pentapetalae</taxon>
        <taxon>rosids</taxon>
        <taxon>fabids</taxon>
        <taxon>Fabales</taxon>
        <taxon>Fabaceae</taxon>
        <taxon>Papilionoideae</taxon>
        <taxon>50 kb inversion clade</taxon>
        <taxon>dalbergioids sensu lato</taxon>
        <taxon>Dalbergieae</taxon>
        <taxon>Pterocarpus clade</taxon>
        <taxon>Stylosanthes</taxon>
    </lineage>
</organism>
<comment type="caution">
    <text evidence="1">The sequence shown here is derived from an EMBL/GenBank/DDBJ whole genome shotgun (WGS) entry which is preliminary data.</text>
</comment>
<proteinExistence type="predicted"/>
<dbReference type="Proteomes" id="UP001341840">
    <property type="component" value="Unassembled WGS sequence"/>
</dbReference>
<reference evidence="1 2" key="1">
    <citation type="journal article" date="2023" name="Plants (Basel)">
        <title>Bridging the Gap: Combining Genomics and Transcriptomics Approaches to Understand Stylosanthes scabra, an Orphan Legume from the Brazilian Caatinga.</title>
        <authorList>
            <person name="Ferreira-Neto J.R.C."/>
            <person name="da Silva M.D."/>
            <person name="Binneck E."/>
            <person name="de Melo N.F."/>
            <person name="da Silva R.H."/>
            <person name="de Melo A.L.T.M."/>
            <person name="Pandolfi V."/>
            <person name="Bustamante F.O."/>
            <person name="Brasileiro-Vidal A.C."/>
            <person name="Benko-Iseppon A.M."/>
        </authorList>
    </citation>
    <scope>NUCLEOTIDE SEQUENCE [LARGE SCALE GENOMIC DNA]</scope>
    <source>
        <tissue evidence="1">Leaves</tissue>
    </source>
</reference>